<dbReference type="InterPro" id="IPR036452">
    <property type="entry name" value="Ribo_hydro-like"/>
</dbReference>
<dbReference type="Gene3D" id="3.90.245.10">
    <property type="entry name" value="Ribonucleoside hydrolase-like"/>
    <property type="match status" value="1"/>
</dbReference>
<dbReference type="SUPFAM" id="SSF53590">
    <property type="entry name" value="Nucleoside hydrolase"/>
    <property type="match status" value="1"/>
</dbReference>
<accession>A0A328UDG8</accession>
<dbReference type="EMBL" id="QLYR01000005">
    <property type="protein sequence ID" value="RAQ28535.1"/>
    <property type="molecule type" value="Genomic_DNA"/>
</dbReference>
<dbReference type="InterPro" id="IPR023186">
    <property type="entry name" value="IUNH"/>
</dbReference>
<dbReference type="RefSeq" id="WP_112332918.1">
    <property type="nucleotide sequence ID" value="NZ_JADPHD010000003.1"/>
</dbReference>
<evidence type="ECO:0000313" key="5">
    <source>
        <dbReference type="Proteomes" id="UP000249377"/>
    </source>
</evidence>
<dbReference type="Pfam" id="PF01156">
    <property type="entry name" value="IU_nuc_hydro"/>
    <property type="match status" value="1"/>
</dbReference>
<dbReference type="PANTHER" id="PTHR12304:SF4">
    <property type="entry name" value="URIDINE NUCLEOSIDASE"/>
    <property type="match status" value="1"/>
</dbReference>
<keyword evidence="5" id="KW-1185">Reference proteome</keyword>
<dbReference type="GO" id="GO:0008477">
    <property type="term" value="F:purine nucleosidase activity"/>
    <property type="evidence" value="ECO:0007669"/>
    <property type="project" value="TreeGrafter"/>
</dbReference>
<gene>
    <name evidence="4" type="ORF">DPQ25_09455</name>
</gene>
<dbReference type="GO" id="GO:0005829">
    <property type="term" value="C:cytosol"/>
    <property type="evidence" value="ECO:0007669"/>
    <property type="project" value="TreeGrafter"/>
</dbReference>
<dbReference type="Proteomes" id="UP000249377">
    <property type="component" value="Unassembled WGS sequence"/>
</dbReference>
<dbReference type="InterPro" id="IPR001910">
    <property type="entry name" value="Inosine/uridine_hydrolase_dom"/>
</dbReference>
<proteinExistence type="predicted"/>
<organism evidence="4 5">
    <name type="scientific">Hydrogeniiclostridium mannosilyticum</name>
    <dbReference type="NCBI Taxonomy" id="2764322"/>
    <lineage>
        <taxon>Bacteria</taxon>
        <taxon>Bacillati</taxon>
        <taxon>Bacillota</taxon>
        <taxon>Clostridia</taxon>
        <taxon>Eubacteriales</taxon>
        <taxon>Acutalibacteraceae</taxon>
        <taxon>Hydrogeniiclostridium</taxon>
    </lineage>
</organism>
<dbReference type="GO" id="GO:0006152">
    <property type="term" value="P:purine nucleoside catabolic process"/>
    <property type="evidence" value="ECO:0007669"/>
    <property type="project" value="TreeGrafter"/>
</dbReference>
<feature type="domain" description="Inosine/uridine-preferring nucleoside hydrolase" evidence="3">
    <location>
        <begin position="24"/>
        <end position="230"/>
    </location>
</feature>
<sequence length="310" mass="34639">MQWIKPEDAQLIERLKKPTGKVKLVLDTDTFNEVDDQFAVAYALLKPDKFDILGIHAAPFFNNNSVSPEDGMEKSYQEIIHLLELMGKTDLKGLVYQGSRNYLIDEETPQPSPAAEHLVQLANDLPEGEQLYVAAIGAITNVASAILLDPSIINKIVVIWLGGNALTWPTAKEFNLMQDIAADRVVFDCGVPLVQLPCMGVVTHLATTKPEMKAYMAGKNPLCDYLYKITCEDSERIFPGKCWSRVIWDVSTIAWLACDSGAMADVLIHSPIVSYDFSYGKDLNRHFIKYVHWINRDAVFEDLFGTLAKA</sequence>
<evidence type="ECO:0000259" key="3">
    <source>
        <dbReference type="Pfam" id="PF01156"/>
    </source>
</evidence>
<keyword evidence="2" id="KW-0326">Glycosidase</keyword>
<dbReference type="AlphaFoldDB" id="A0A328UDG8"/>
<protein>
    <submittedName>
        <fullName evidence="4">Nucleoside hydrolase</fullName>
    </submittedName>
</protein>
<evidence type="ECO:0000256" key="2">
    <source>
        <dbReference type="ARBA" id="ARBA00023295"/>
    </source>
</evidence>
<comment type="caution">
    <text evidence="4">The sequence shown here is derived from an EMBL/GenBank/DDBJ whole genome shotgun (WGS) entry which is preliminary data.</text>
</comment>
<keyword evidence="1 4" id="KW-0378">Hydrolase</keyword>
<evidence type="ECO:0000313" key="4">
    <source>
        <dbReference type="EMBL" id="RAQ28535.1"/>
    </source>
</evidence>
<evidence type="ECO:0000256" key="1">
    <source>
        <dbReference type="ARBA" id="ARBA00022801"/>
    </source>
</evidence>
<dbReference type="PANTHER" id="PTHR12304">
    <property type="entry name" value="INOSINE-URIDINE PREFERRING NUCLEOSIDE HYDROLASE"/>
    <property type="match status" value="1"/>
</dbReference>
<reference evidence="4 5" key="1">
    <citation type="submission" date="2018-06" db="EMBL/GenBank/DDBJ databases">
        <title>Noncontiguous genome sequence of Ruminococcaceae bacterium ASD2818.</title>
        <authorList>
            <person name="Chaplin A.V."/>
            <person name="Sokolova S.R."/>
            <person name="Kochetkova T.O."/>
            <person name="Goltsov A.Y."/>
            <person name="Trofimov D.Y."/>
            <person name="Efimov B.A."/>
        </authorList>
    </citation>
    <scope>NUCLEOTIDE SEQUENCE [LARGE SCALE GENOMIC DNA]</scope>
    <source>
        <strain evidence="4 5">ASD2818</strain>
    </source>
</reference>
<name>A0A328UDG8_9FIRM</name>